<dbReference type="GO" id="GO:0015086">
    <property type="term" value="F:cadmium ion transmembrane transporter activity"/>
    <property type="evidence" value="ECO:0007669"/>
    <property type="project" value="TreeGrafter"/>
</dbReference>
<feature type="transmembrane region" description="Helical" evidence="7">
    <location>
        <begin position="261"/>
        <end position="280"/>
    </location>
</feature>
<keyword evidence="5 7" id="KW-0472">Membrane</keyword>
<dbReference type="Proteomes" id="UP000585474">
    <property type="component" value="Unassembled WGS sequence"/>
</dbReference>
<comment type="subcellular location">
    <subcellularLocation>
        <location evidence="1">Membrane</location>
        <topology evidence="1">Multi-pass membrane protein</topology>
    </subcellularLocation>
</comment>
<feature type="transmembrane region" description="Helical" evidence="7">
    <location>
        <begin position="14"/>
        <end position="33"/>
    </location>
</feature>
<dbReference type="InterPro" id="IPR001046">
    <property type="entry name" value="NRAMP_fam"/>
</dbReference>
<comment type="caution">
    <text evidence="8">The sequence shown here is derived from an EMBL/GenBank/DDBJ whole genome shotgun (WGS) entry which is preliminary data.</text>
</comment>
<keyword evidence="3 7" id="KW-0812">Transmembrane</keyword>
<feature type="transmembrane region" description="Helical" evidence="7">
    <location>
        <begin position="88"/>
        <end position="109"/>
    </location>
</feature>
<protein>
    <submittedName>
        <fullName evidence="8">NRAMP metal ion transporter family protein</fullName>
    </submittedName>
</protein>
<dbReference type="PANTHER" id="PTHR11706:SF75">
    <property type="entry name" value="ETHYLENE-INSENSITIVE PROTEIN 2"/>
    <property type="match status" value="1"/>
</dbReference>
<dbReference type="AlphaFoldDB" id="A0A7J0GKT7"/>
<accession>A0A7J0GKT7</accession>
<feature type="region of interest" description="Disordered" evidence="6">
    <location>
        <begin position="490"/>
        <end position="509"/>
    </location>
</feature>
<evidence type="ECO:0000256" key="3">
    <source>
        <dbReference type="ARBA" id="ARBA00022692"/>
    </source>
</evidence>
<dbReference type="PRINTS" id="PR00447">
    <property type="entry name" value="NATRESASSCMP"/>
</dbReference>
<dbReference type="GO" id="GO:0005384">
    <property type="term" value="F:manganese ion transmembrane transporter activity"/>
    <property type="evidence" value="ECO:0007669"/>
    <property type="project" value="TreeGrafter"/>
</dbReference>
<evidence type="ECO:0000256" key="6">
    <source>
        <dbReference type="SAM" id="MobiDB-lite"/>
    </source>
</evidence>
<evidence type="ECO:0000313" key="9">
    <source>
        <dbReference type="Proteomes" id="UP000585474"/>
    </source>
</evidence>
<dbReference type="PANTHER" id="PTHR11706">
    <property type="entry name" value="SOLUTE CARRIER PROTEIN FAMILY 11 MEMBER"/>
    <property type="match status" value="1"/>
</dbReference>
<comment type="similarity">
    <text evidence="2">Belongs to the NRAMP (TC 2.A.55) family.</text>
</comment>
<name>A0A7J0GKT7_9ERIC</name>
<evidence type="ECO:0000256" key="4">
    <source>
        <dbReference type="ARBA" id="ARBA00022989"/>
    </source>
</evidence>
<feature type="transmembrane region" description="Helical" evidence="7">
    <location>
        <begin position="172"/>
        <end position="198"/>
    </location>
</feature>
<proteinExistence type="inferred from homology"/>
<feature type="compositionally biased region" description="Polar residues" evidence="6">
    <location>
        <begin position="567"/>
        <end position="586"/>
    </location>
</feature>
<evidence type="ECO:0000256" key="7">
    <source>
        <dbReference type="SAM" id="Phobius"/>
    </source>
</evidence>
<feature type="compositionally biased region" description="Basic and acidic residues" evidence="6">
    <location>
        <begin position="498"/>
        <end position="509"/>
    </location>
</feature>
<dbReference type="Pfam" id="PF01566">
    <property type="entry name" value="Nramp"/>
    <property type="match status" value="2"/>
</dbReference>
<feature type="transmembrane region" description="Helical" evidence="7">
    <location>
        <begin position="286"/>
        <end position="310"/>
    </location>
</feature>
<evidence type="ECO:0000313" key="8">
    <source>
        <dbReference type="EMBL" id="GFZ11395.1"/>
    </source>
</evidence>
<feature type="region of interest" description="Disordered" evidence="6">
    <location>
        <begin position="530"/>
        <end position="597"/>
    </location>
</feature>
<evidence type="ECO:0000256" key="5">
    <source>
        <dbReference type="ARBA" id="ARBA00023136"/>
    </source>
</evidence>
<dbReference type="GO" id="GO:0034755">
    <property type="term" value="P:iron ion transmembrane transport"/>
    <property type="evidence" value="ECO:0007669"/>
    <property type="project" value="TreeGrafter"/>
</dbReference>
<keyword evidence="9" id="KW-1185">Reference proteome</keyword>
<keyword evidence="4 7" id="KW-1133">Transmembrane helix</keyword>
<dbReference type="GO" id="GO:0005886">
    <property type="term" value="C:plasma membrane"/>
    <property type="evidence" value="ECO:0007669"/>
    <property type="project" value="TreeGrafter"/>
</dbReference>
<feature type="transmembrane region" description="Helical" evidence="7">
    <location>
        <begin position="129"/>
        <end position="148"/>
    </location>
</feature>
<reference evidence="8 9" key="1">
    <citation type="submission" date="2019-07" db="EMBL/GenBank/DDBJ databases">
        <title>De Novo Assembly of kiwifruit Actinidia rufa.</title>
        <authorList>
            <person name="Sugita-Konishi S."/>
            <person name="Sato K."/>
            <person name="Mori E."/>
            <person name="Abe Y."/>
            <person name="Kisaki G."/>
            <person name="Hamano K."/>
            <person name="Suezawa K."/>
            <person name="Otani M."/>
            <person name="Fukuda T."/>
            <person name="Manabe T."/>
            <person name="Gomi K."/>
            <person name="Tabuchi M."/>
            <person name="Akimitsu K."/>
            <person name="Kataoka I."/>
        </authorList>
    </citation>
    <scope>NUCLEOTIDE SEQUENCE [LARGE SCALE GENOMIC DNA]</scope>
    <source>
        <strain evidence="9">cv. Fuchu</strain>
    </source>
</reference>
<sequence length="911" mass="99840">MDSENSAASQRPSIGQRLLPAVIPVLLTAIGYIDPGKWVATVEGGARFGSDLVLLMLVFNFAAILCQYLSARIALVTGRDLSQDNGKAKFLCISMASFILLFYILGVLFSQPEISISTNGMLTKLSGETAFVLMSLLGSNITPHNFYLHSSIIQQELRTQNISKGLLCHDHFFAILCIFSGIFLVNYVLMNAAANLFYSTGLVLLTFQDALSLMDQVFRSSTVPLAVLLVLIVSSQITTLTRNLGRQAVLYDFFGMDFPGWLHHATIRIIAILTALYSVWNSGAEGTYQLLILTQVAVALLLPSSVIPLFRVASSRSVMGVYKISQFVEFLALIMFFGMLGLKIIFLVEMIFGNSDWVGSLRWNVGSSVSVSYVVLLITASISLCLMLWLAATPLKSASSRLDAQLLDWDIKNVVPDSSAERDDIDFKETRYDEVEPMLKQESAIAPGKSLESCANMSITSTDMNLPETLLDSDKKPHLPTIEENCYRITSPSPSMFHPEESGTTDERDTVATVYSEGFVGDSDAMALKTESSDLAEKNPSVEGVLRTGKDEEVENWEPQESCKVVSGSSPSLTSEGPRSYRSLSGKSDDNGSGAGSLSRLSGLGRAARRQLAVVLDEFWGQLFDFHGRVTQEEKGKGKKLDMLLRLDSMVDPKPVMPLKLDVSAKEFTGYFSSVGGRGSDSPTSSSPYDFPKMTGVQGGMETSFDIQRVPSSSWSSRMQLLDAYVQNSGHNAFDSGERRYSSLRLPPPSEGNDYQPATVHGYQIASYLSRVAKEKSYDYYLDGQMEALTPKSPSLARSNYRDPPVLTSGLTPKSPLLGTSNYRDMSVLTSARKVQNGLSTMKPPGFPDPVVPRKLSLQSERPFNDLSSSGPAENLNTVVNAKKFHSLPDILGLSLPHQNSYLSGRRARWE</sequence>
<organism evidence="8 9">
    <name type="scientific">Actinidia rufa</name>
    <dbReference type="NCBI Taxonomy" id="165716"/>
    <lineage>
        <taxon>Eukaryota</taxon>
        <taxon>Viridiplantae</taxon>
        <taxon>Streptophyta</taxon>
        <taxon>Embryophyta</taxon>
        <taxon>Tracheophyta</taxon>
        <taxon>Spermatophyta</taxon>
        <taxon>Magnoliopsida</taxon>
        <taxon>eudicotyledons</taxon>
        <taxon>Gunneridae</taxon>
        <taxon>Pentapetalae</taxon>
        <taxon>asterids</taxon>
        <taxon>Ericales</taxon>
        <taxon>Actinidiaceae</taxon>
        <taxon>Actinidia</taxon>
    </lineage>
</organism>
<feature type="transmembrane region" description="Helical" evidence="7">
    <location>
        <begin position="330"/>
        <end position="352"/>
    </location>
</feature>
<dbReference type="OrthoDB" id="409173at2759"/>
<evidence type="ECO:0000256" key="1">
    <source>
        <dbReference type="ARBA" id="ARBA00004141"/>
    </source>
</evidence>
<dbReference type="EMBL" id="BJWL01000022">
    <property type="protein sequence ID" value="GFZ11395.1"/>
    <property type="molecule type" value="Genomic_DNA"/>
</dbReference>
<evidence type="ECO:0000256" key="2">
    <source>
        <dbReference type="ARBA" id="ARBA00009965"/>
    </source>
</evidence>
<feature type="transmembrane region" description="Helical" evidence="7">
    <location>
        <begin position="372"/>
        <end position="392"/>
    </location>
</feature>
<feature type="region of interest" description="Disordered" evidence="6">
    <location>
        <begin position="793"/>
        <end position="819"/>
    </location>
</feature>
<feature type="transmembrane region" description="Helical" evidence="7">
    <location>
        <begin position="53"/>
        <end position="76"/>
    </location>
</feature>
<gene>
    <name evidence="8" type="ORF">Acr_22g0007930</name>
</gene>